<comment type="caution">
    <text evidence="2">The sequence shown here is derived from an EMBL/GenBank/DDBJ whole genome shotgun (WGS) entry which is preliminary data.</text>
</comment>
<dbReference type="AlphaFoldDB" id="A0A9P7V2W9"/>
<dbReference type="OrthoDB" id="3067581at2759"/>
<gene>
    <name evidence="2" type="ORF">E1B28_001106</name>
</gene>
<evidence type="ECO:0000313" key="2">
    <source>
        <dbReference type="EMBL" id="KAG7099243.1"/>
    </source>
</evidence>
<dbReference type="RefSeq" id="XP_043015713.1">
    <property type="nucleotide sequence ID" value="XM_043147008.1"/>
</dbReference>
<organism evidence="2 3">
    <name type="scientific">Marasmius oreades</name>
    <name type="common">fairy-ring Marasmius</name>
    <dbReference type="NCBI Taxonomy" id="181124"/>
    <lineage>
        <taxon>Eukaryota</taxon>
        <taxon>Fungi</taxon>
        <taxon>Dikarya</taxon>
        <taxon>Basidiomycota</taxon>
        <taxon>Agaricomycotina</taxon>
        <taxon>Agaricomycetes</taxon>
        <taxon>Agaricomycetidae</taxon>
        <taxon>Agaricales</taxon>
        <taxon>Marasmiineae</taxon>
        <taxon>Marasmiaceae</taxon>
        <taxon>Marasmius</taxon>
    </lineage>
</organism>
<accession>A0A9P7V2W9</accession>
<keyword evidence="3" id="KW-1185">Reference proteome</keyword>
<feature type="chain" id="PRO_5040378474" evidence="1">
    <location>
        <begin position="19"/>
        <end position="137"/>
    </location>
</feature>
<keyword evidence="1" id="KW-0732">Signal</keyword>
<proteinExistence type="predicted"/>
<dbReference type="KEGG" id="more:E1B28_001106"/>
<name>A0A9P7V2W9_9AGAR</name>
<dbReference type="GeneID" id="66070182"/>
<dbReference type="Proteomes" id="UP001049176">
    <property type="component" value="Chromosome 1"/>
</dbReference>
<dbReference type="EMBL" id="CM032181">
    <property type="protein sequence ID" value="KAG7099243.1"/>
    <property type="molecule type" value="Genomic_DNA"/>
</dbReference>
<feature type="signal peptide" evidence="1">
    <location>
        <begin position="1"/>
        <end position="18"/>
    </location>
</feature>
<reference evidence="2" key="1">
    <citation type="journal article" date="2021" name="Genome Biol. Evol.">
        <title>The assembled and annotated genome of the fairy-ring fungus Marasmius oreades.</title>
        <authorList>
            <person name="Hiltunen M."/>
            <person name="Ament-Velasquez S.L."/>
            <person name="Johannesson H."/>
        </authorList>
    </citation>
    <scope>NUCLEOTIDE SEQUENCE</scope>
    <source>
        <strain evidence="2">03SP1</strain>
    </source>
</reference>
<protein>
    <submittedName>
        <fullName evidence="2">Uncharacterized protein</fullName>
    </submittedName>
</protein>
<sequence length="137" mass="15177">MKRTALVSILVLSVAAQGFVPNPAWRNASITTSPEERIAVAKDALDVTLSMMVDEKGQLKFEDTNYGAAANLFAQMAQFDGFTNQSIYRNQLLNLFPQAEIFRPNFTHSSPNDAEGIPSLLFMPMQHILIRGFSVGR</sequence>
<evidence type="ECO:0000256" key="1">
    <source>
        <dbReference type="SAM" id="SignalP"/>
    </source>
</evidence>
<evidence type="ECO:0000313" key="3">
    <source>
        <dbReference type="Proteomes" id="UP001049176"/>
    </source>
</evidence>